<dbReference type="GO" id="GO:0008784">
    <property type="term" value="F:alanine racemase activity"/>
    <property type="evidence" value="ECO:0007669"/>
    <property type="project" value="TreeGrafter"/>
</dbReference>
<evidence type="ECO:0000313" key="6">
    <source>
        <dbReference type="Proteomes" id="UP000664385"/>
    </source>
</evidence>
<sequence length="212" mass="21977">MRNAGESVRDAVIDLRHDAYGHGVVEAARIVMSAGAASVLVDDDDIAMLAGYGISASAEGSADIGPHELFGIPEGSTVATSSPVMRLEGHVLSTKPLHAGEAVSYGYTHRADRDTRVALVTGGYAQGVLRALGNRVSVQIGADVHPVVGRIAMDVCVVDLEGGDVPDGTPVTFFGGDGRMRDALSHWAAVTGLTALEIAVVIGRHAPREWSA</sequence>
<evidence type="ECO:0000313" key="5">
    <source>
        <dbReference type="EMBL" id="MBN8206226.1"/>
    </source>
</evidence>
<gene>
    <name evidence="5" type="ORF">JF543_09680</name>
</gene>
<dbReference type="PANTHER" id="PTHR30511">
    <property type="entry name" value="ALANINE RACEMASE"/>
    <property type="match status" value="1"/>
</dbReference>
<organism evidence="5 6">
    <name type="scientific">Microbacterium esteraromaticum</name>
    <dbReference type="NCBI Taxonomy" id="57043"/>
    <lineage>
        <taxon>Bacteria</taxon>
        <taxon>Bacillati</taxon>
        <taxon>Actinomycetota</taxon>
        <taxon>Actinomycetes</taxon>
        <taxon>Micrococcales</taxon>
        <taxon>Microbacteriaceae</taxon>
        <taxon>Microbacterium</taxon>
    </lineage>
</organism>
<dbReference type="InterPro" id="IPR011079">
    <property type="entry name" value="Ala_racemase_C"/>
</dbReference>
<dbReference type="InterPro" id="IPR000821">
    <property type="entry name" value="Ala_racemase"/>
</dbReference>
<dbReference type="Pfam" id="PF00842">
    <property type="entry name" value="Ala_racemase_C"/>
    <property type="match status" value="1"/>
</dbReference>
<dbReference type="GO" id="GO:0030170">
    <property type="term" value="F:pyridoxal phosphate binding"/>
    <property type="evidence" value="ECO:0007669"/>
    <property type="project" value="TreeGrafter"/>
</dbReference>
<proteinExistence type="predicted"/>
<dbReference type="Gene3D" id="2.40.37.10">
    <property type="entry name" value="Lyase, Ornithine Decarboxylase, Chain A, domain 1"/>
    <property type="match status" value="1"/>
</dbReference>
<dbReference type="Proteomes" id="UP000664385">
    <property type="component" value="Unassembled WGS sequence"/>
</dbReference>
<dbReference type="GO" id="GO:0005829">
    <property type="term" value="C:cytosol"/>
    <property type="evidence" value="ECO:0007669"/>
    <property type="project" value="TreeGrafter"/>
</dbReference>
<protein>
    <recommendedName>
        <fullName evidence="4">Alanine racemase C-terminal domain-containing protein</fullName>
    </recommendedName>
</protein>
<evidence type="ECO:0000256" key="2">
    <source>
        <dbReference type="ARBA" id="ARBA00022898"/>
    </source>
</evidence>
<dbReference type="SUPFAM" id="SSF50621">
    <property type="entry name" value="Alanine racemase C-terminal domain-like"/>
    <property type="match status" value="1"/>
</dbReference>
<name>A0A939IV96_9MICO</name>
<dbReference type="AlphaFoldDB" id="A0A939IV96"/>
<accession>A0A939IV96</accession>
<dbReference type="GO" id="GO:0030632">
    <property type="term" value="P:D-alanine biosynthetic process"/>
    <property type="evidence" value="ECO:0007669"/>
    <property type="project" value="TreeGrafter"/>
</dbReference>
<dbReference type="EMBL" id="JAEMWU010000001">
    <property type="protein sequence ID" value="MBN8206226.1"/>
    <property type="molecule type" value="Genomic_DNA"/>
</dbReference>
<comment type="caution">
    <text evidence="5">The sequence shown here is derived from an EMBL/GenBank/DDBJ whole genome shotgun (WGS) entry which is preliminary data.</text>
</comment>
<reference evidence="5" key="1">
    <citation type="submission" date="2020-12" db="EMBL/GenBank/DDBJ databases">
        <title>PHA producing bacteria isolated from mangrove.</title>
        <authorList>
            <person name="Zheng W."/>
            <person name="Yu S."/>
            <person name="Huang Y."/>
        </authorList>
    </citation>
    <scope>NUCLEOTIDE SEQUENCE</scope>
    <source>
        <strain evidence="5">GN8-5</strain>
    </source>
</reference>
<keyword evidence="3" id="KW-0413">Isomerase</keyword>
<keyword evidence="2" id="KW-0663">Pyridoxal phosphate</keyword>
<dbReference type="InterPro" id="IPR009006">
    <property type="entry name" value="Ala_racemase/Decarboxylase_C"/>
</dbReference>
<feature type="domain" description="Alanine racemase C-terminal" evidence="4">
    <location>
        <begin position="84"/>
        <end position="211"/>
    </location>
</feature>
<dbReference type="SMART" id="SM01005">
    <property type="entry name" value="Ala_racemase_C"/>
    <property type="match status" value="1"/>
</dbReference>
<evidence type="ECO:0000256" key="3">
    <source>
        <dbReference type="ARBA" id="ARBA00023235"/>
    </source>
</evidence>
<evidence type="ECO:0000259" key="4">
    <source>
        <dbReference type="SMART" id="SM01005"/>
    </source>
</evidence>
<evidence type="ECO:0000256" key="1">
    <source>
        <dbReference type="ARBA" id="ARBA00001933"/>
    </source>
</evidence>
<comment type="cofactor">
    <cofactor evidence="1">
        <name>pyridoxal 5'-phosphate</name>
        <dbReference type="ChEBI" id="CHEBI:597326"/>
    </cofactor>
</comment>
<dbReference type="GO" id="GO:0009252">
    <property type="term" value="P:peptidoglycan biosynthetic process"/>
    <property type="evidence" value="ECO:0007669"/>
    <property type="project" value="TreeGrafter"/>
</dbReference>
<dbReference type="PANTHER" id="PTHR30511:SF0">
    <property type="entry name" value="ALANINE RACEMASE, CATABOLIC-RELATED"/>
    <property type="match status" value="1"/>
</dbReference>